<dbReference type="EMBL" id="FUXP01000002">
    <property type="protein sequence ID" value="SJZ81631.1"/>
    <property type="molecule type" value="Genomic_DNA"/>
</dbReference>
<dbReference type="AlphaFoldDB" id="A0A1T4NQN1"/>
<keyword evidence="2" id="KW-1185">Reference proteome</keyword>
<proteinExistence type="predicted"/>
<reference evidence="1 2" key="1">
    <citation type="submission" date="2017-02" db="EMBL/GenBank/DDBJ databases">
        <authorList>
            <person name="Peterson S.W."/>
        </authorList>
    </citation>
    <scope>NUCLEOTIDE SEQUENCE [LARGE SCALE GENOMIC DNA]</scope>
    <source>
        <strain evidence="1 2">DSM 21749</strain>
    </source>
</reference>
<name>A0A1T4NQN1_9GAMM</name>
<evidence type="ECO:0000313" key="2">
    <source>
        <dbReference type="Proteomes" id="UP000190061"/>
    </source>
</evidence>
<evidence type="ECO:0000313" key="1">
    <source>
        <dbReference type="EMBL" id="SJZ81631.1"/>
    </source>
</evidence>
<gene>
    <name evidence="1" type="ORF">SAMN02745674_00864</name>
</gene>
<protein>
    <submittedName>
        <fullName evidence="1">Uncharacterized protein</fullName>
    </submittedName>
</protein>
<organism evidence="1 2">
    <name type="scientific">Lysobacter spongiicola DSM 21749</name>
    <dbReference type="NCBI Taxonomy" id="1122188"/>
    <lineage>
        <taxon>Bacteria</taxon>
        <taxon>Pseudomonadati</taxon>
        <taxon>Pseudomonadota</taxon>
        <taxon>Gammaproteobacteria</taxon>
        <taxon>Lysobacterales</taxon>
        <taxon>Lysobacteraceae</taxon>
        <taxon>Novilysobacter</taxon>
    </lineage>
</organism>
<accession>A0A1T4NQN1</accession>
<sequence length="117" mass="12987">MDGRNDFLIKDVSGVYGMHEVVHFMGFVDCPGNFGVKVMDDFFTDLDASGPLRGEEWREITATRACFDEHLGEAVTREYTVRFDRARSSYGAPDGNPALAEFCSASELAMPIQPQAE</sequence>
<dbReference type="Proteomes" id="UP000190061">
    <property type="component" value="Unassembled WGS sequence"/>
</dbReference>